<dbReference type="Proteomes" id="UP000317036">
    <property type="component" value="Unassembled WGS sequence"/>
</dbReference>
<gene>
    <name evidence="5" type="ORF">FPZ49_26870</name>
</gene>
<sequence length="273" mass="30655">MTYFICTTCGTQHSPSVEPPARCAICEDERQYVPLTGQAWTTLELMRESGRYSNVISQDETHLYSLRTNPGFAIGQTAYLVQNDGFNVLWDCISYLDAETLAQVQALGGVQAIALSHPHFYSSQIEWANALDAPVYIHEADKEWVMRPSERVVFWTGDTLELADGLTLHRLGGHFQGGSVLHWEKGNESKGVLLTGDTIQVVADPRWVSFMYSYPNLIPLPAAKVEEIASNVKRLPFDRLYNAFHKIVLEDANEAVQRSAKRYVEALKGNWST</sequence>
<dbReference type="InterPro" id="IPR001279">
    <property type="entry name" value="Metallo-B-lactamas"/>
</dbReference>
<dbReference type="Pfam" id="PF00753">
    <property type="entry name" value="Lactamase_B"/>
    <property type="match status" value="1"/>
</dbReference>
<dbReference type="Gene3D" id="3.60.15.10">
    <property type="entry name" value="Ribonuclease Z/Hydroxyacylglutathione hydrolase-like"/>
    <property type="match status" value="1"/>
</dbReference>
<keyword evidence="6" id="KW-1185">Reference proteome</keyword>
<feature type="domain" description="Metallo-beta-lactamase" evidence="4">
    <location>
        <begin position="75"/>
        <end position="232"/>
    </location>
</feature>
<dbReference type="SUPFAM" id="SSF56281">
    <property type="entry name" value="Metallo-hydrolase/oxidoreductase"/>
    <property type="match status" value="1"/>
</dbReference>
<dbReference type="AlphaFoldDB" id="A0A559K475"/>
<comment type="catalytic activity">
    <reaction evidence="3">
        <text>3',5'-cyclic UMP + H2O = UMP + H(+)</text>
        <dbReference type="Rhea" id="RHEA:70575"/>
        <dbReference type="ChEBI" id="CHEBI:15377"/>
        <dbReference type="ChEBI" id="CHEBI:15378"/>
        <dbReference type="ChEBI" id="CHEBI:57865"/>
        <dbReference type="ChEBI" id="CHEBI:184387"/>
    </reaction>
    <physiologicalReaction direction="left-to-right" evidence="3">
        <dbReference type="Rhea" id="RHEA:70576"/>
    </physiologicalReaction>
</comment>
<comment type="caution">
    <text evidence="5">The sequence shown here is derived from an EMBL/GenBank/DDBJ whole genome shotgun (WGS) entry which is preliminary data.</text>
</comment>
<dbReference type="InterPro" id="IPR036866">
    <property type="entry name" value="RibonucZ/Hydroxyglut_hydro"/>
</dbReference>
<dbReference type="OrthoDB" id="2373347at2"/>
<name>A0A559K475_9BACL</name>
<evidence type="ECO:0000313" key="6">
    <source>
        <dbReference type="Proteomes" id="UP000317036"/>
    </source>
</evidence>
<comment type="catalytic activity">
    <reaction evidence="1">
        <text>3',5'-cyclic CMP + H2O = CMP + H(+)</text>
        <dbReference type="Rhea" id="RHEA:72675"/>
        <dbReference type="ChEBI" id="CHEBI:15377"/>
        <dbReference type="ChEBI" id="CHEBI:15378"/>
        <dbReference type="ChEBI" id="CHEBI:58003"/>
        <dbReference type="ChEBI" id="CHEBI:60377"/>
    </reaction>
    <physiologicalReaction direction="left-to-right" evidence="1">
        <dbReference type="Rhea" id="RHEA:72676"/>
    </physiologicalReaction>
</comment>
<dbReference type="GO" id="GO:0016787">
    <property type="term" value="F:hydrolase activity"/>
    <property type="evidence" value="ECO:0007669"/>
    <property type="project" value="UniProtKB-KW"/>
</dbReference>
<protein>
    <submittedName>
        <fullName evidence="5">MBL fold metallo-hydrolase</fullName>
    </submittedName>
</protein>
<dbReference type="PANTHER" id="PTHR36839">
    <property type="entry name" value="METALLO-BETA-LACTAMASE FAMILY PROTEIN (AFU_ORTHOLOGUE AFUA_5G12770)"/>
    <property type="match status" value="1"/>
</dbReference>
<comment type="function">
    <text evidence="2">Counteracts the endogenous Pycsar antiviral defense system. Phosphodiesterase that enables metal-dependent hydrolysis of host cyclic nucleotide Pycsar defense signals such as cCMP and cUMP.</text>
</comment>
<evidence type="ECO:0000313" key="5">
    <source>
        <dbReference type="EMBL" id="TVY06939.1"/>
    </source>
</evidence>
<dbReference type="RefSeq" id="WP_144852935.1">
    <property type="nucleotide sequence ID" value="NZ_VNJI01000046.1"/>
</dbReference>
<dbReference type="SMART" id="SM00849">
    <property type="entry name" value="Lactamase_B"/>
    <property type="match status" value="1"/>
</dbReference>
<dbReference type="EMBL" id="VNJI01000046">
    <property type="protein sequence ID" value="TVY06939.1"/>
    <property type="molecule type" value="Genomic_DNA"/>
</dbReference>
<organism evidence="5 6">
    <name type="scientific">Paenibacillus cremeus</name>
    <dbReference type="NCBI Taxonomy" id="2163881"/>
    <lineage>
        <taxon>Bacteria</taxon>
        <taxon>Bacillati</taxon>
        <taxon>Bacillota</taxon>
        <taxon>Bacilli</taxon>
        <taxon>Bacillales</taxon>
        <taxon>Paenibacillaceae</taxon>
        <taxon>Paenibacillus</taxon>
    </lineage>
</organism>
<proteinExistence type="predicted"/>
<reference evidence="5 6" key="1">
    <citation type="submission" date="2019-07" db="EMBL/GenBank/DDBJ databases">
        <authorList>
            <person name="Kim J."/>
        </authorList>
    </citation>
    <scope>NUCLEOTIDE SEQUENCE [LARGE SCALE GENOMIC DNA]</scope>
    <source>
        <strain evidence="5 6">JC52</strain>
    </source>
</reference>
<dbReference type="PANTHER" id="PTHR36839:SF1">
    <property type="entry name" value="METALLO-BETA-LACTAMASE FAMILY PROTEIN (AFU_ORTHOLOGUE AFUA_5G12770)"/>
    <property type="match status" value="1"/>
</dbReference>
<evidence type="ECO:0000259" key="4">
    <source>
        <dbReference type="SMART" id="SM00849"/>
    </source>
</evidence>
<evidence type="ECO:0000256" key="3">
    <source>
        <dbReference type="ARBA" id="ARBA00048505"/>
    </source>
</evidence>
<keyword evidence="5" id="KW-0378">Hydrolase</keyword>
<accession>A0A559K475</accession>
<evidence type="ECO:0000256" key="2">
    <source>
        <dbReference type="ARBA" id="ARBA00034301"/>
    </source>
</evidence>
<evidence type="ECO:0000256" key="1">
    <source>
        <dbReference type="ARBA" id="ARBA00034221"/>
    </source>
</evidence>